<dbReference type="Proteomes" id="UP001223547">
    <property type="component" value="Unassembled WGS sequence"/>
</dbReference>
<feature type="transmembrane region" description="Helical" evidence="1">
    <location>
        <begin position="12"/>
        <end position="33"/>
    </location>
</feature>
<feature type="transmembrane region" description="Helical" evidence="1">
    <location>
        <begin position="70"/>
        <end position="97"/>
    </location>
</feature>
<protein>
    <submittedName>
        <fullName evidence="2">Uncharacterized protein</fullName>
    </submittedName>
</protein>
<keyword evidence="1" id="KW-0472">Membrane</keyword>
<name>A0ABT7HCY8_9GAMM</name>
<sequence length="191" mass="21268">MSNFVLRAFGYGGGNVPSIVVVLTAATVSIIYIPESILGSIGLDIYSSGLELSGWLQYQLRDISNKSSVYLFWLAYPYVFLVNLVAWFFRANIYGFSGYCMRRKNMIRAKGNLDKKDFSLLVGSFVVAACYIVVLVFVRSEPSFLGDFIPNKNRIALTLLHGTGLFSIPAAISVFFAELRFLFDSHRGLEG</sequence>
<proteinExistence type="predicted"/>
<keyword evidence="3" id="KW-1185">Reference proteome</keyword>
<gene>
    <name evidence="2" type="ORF">QQF73_09680</name>
</gene>
<keyword evidence="1" id="KW-0812">Transmembrane</keyword>
<dbReference type="RefSeq" id="WP_285368054.1">
    <property type="nucleotide sequence ID" value="NZ_JASSQD010000001.1"/>
</dbReference>
<evidence type="ECO:0000313" key="2">
    <source>
        <dbReference type="EMBL" id="MDK9557892.1"/>
    </source>
</evidence>
<accession>A0ABT7HCY8</accession>
<keyword evidence="1" id="KW-1133">Transmembrane helix</keyword>
<reference evidence="2 3" key="1">
    <citation type="submission" date="2023-05" db="EMBL/GenBank/DDBJ databases">
        <title>Marinobacter albus sp. nov., a marine bacterium isolated from sand in a coastal intertidal zone of huludao.</title>
        <authorList>
            <person name="Deng T."/>
        </authorList>
    </citation>
    <scope>NUCLEOTIDE SEQUENCE [LARGE SCALE GENOMIC DNA]</scope>
    <source>
        <strain evidence="2 3">M216</strain>
    </source>
</reference>
<dbReference type="EMBL" id="JASSQD010000001">
    <property type="protein sequence ID" value="MDK9557892.1"/>
    <property type="molecule type" value="Genomic_DNA"/>
</dbReference>
<organism evidence="2 3">
    <name type="scientific">Marinobacter albus</name>
    <dbReference type="NCBI Taxonomy" id="3030833"/>
    <lineage>
        <taxon>Bacteria</taxon>
        <taxon>Pseudomonadati</taxon>
        <taxon>Pseudomonadota</taxon>
        <taxon>Gammaproteobacteria</taxon>
        <taxon>Pseudomonadales</taxon>
        <taxon>Marinobacteraceae</taxon>
        <taxon>Marinobacter</taxon>
    </lineage>
</organism>
<evidence type="ECO:0000313" key="3">
    <source>
        <dbReference type="Proteomes" id="UP001223547"/>
    </source>
</evidence>
<feature type="transmembrane region" description="Helical" evidence="1">
    <location>
        <begin position="158"/>
        <end position="177"/>
    </location>
</feature>
<evidence type="ECO:0000256" key="1">
    <source>
        <dbReference type="SAM" id="Phobius"/>
    </source>
</evidence>
<comment type="caution">
    <text evidence="2">The sequence shown here is derived from an EMBL/GenBank/DDBJ whole genome shotgun (WGS) entry which is preliminary data.</text>
</comment>
<feature type="transmembrane region" description="Helical" evidence="1">
    <location>
        <begin position="118"/>
        <end position="138"/>
    </location>
</feature>